<evidence type="ECO:0000256" key="1">
    <source>
        <dbReference type="ARBA" id="ARBA00002536"/>
    </source>
</evidence>
<comment type="catalytic activity">
    <reaction evidence="9 10">
        <text>4 Fe(II)-[cytochrome c] + O2 + 8 H(+)(in) = 4 Fe(III)-[cytochrome c] + 2 H2O + 4 H(+)(out)</text>
        <dbReference type="Rhea" id="RHEA:11436"/>
        <dbReference type="Rhea" id="RHEA-COMP:10350"/>
        <dbReference type="Rhea" id="RHEA-COMP:14399"/>
        <dbReference type="ChEBI" id="CHEBI:15377"/>
        <dbReference type="ChEBI" id="CHEBI:15378"/>
        <dbReference type="ChEBI" id="CHEBI:15379"/>
        <dbReference type="ChEBI" id="CHEBI:29033"/>
        <dbReference type="ChEBI" id="CHEBI:29034"/>
        <dbReference type="EC" id="7.1.1.9"/>
    </reaction>
</comment>
<keyword evidence="13" id="KW-1185">Reference proteome</keyword>
<dbReference type="RefSeq" id="WP_047253458.1">
    <property type="nucleotide sequence ID" value="NZ_CP011545.1"/>
</dbReference>
<evidence type="ECO:0000256" key="4">
    <source>
        <dbReference type="ARBA" id="ARBA00022475"/>
    </source>
</evidence>
<dbReference type="Proteomes" id="UP000035540">
    <property type="component" value="Chromosome"/>
</dbReference>
<evidence type="ECO:0000256" key="9">
    <source>
        <dbReference type="ARBA" id="ARBA00047816"/>
    </source>
</evidence>
<dbReference type="GO" id="GO:0004129">
    <property type="term" value="F:cytochrome-c oxidase activity"/>
    <property type="evidence" value="ECO:0007669"/>
    <property type="project" value="UniProtKB-EC"/>
</dbReference>
<dbReference type="PIRSF" id="PIRSF017385">
    <property type="entry name" value="CtaF"/>
    <property type="match status" value="1"/>
</dbReference>
<reference evidence="13" key="2">
    <citation type="submission" date="2015-05" db="EMBL/GenBank/DDBJ databases">
        <title>Complete genome sequence of Corynebacterium testudinoris DSM 44614, recovered from necrotic lesions in the mouth of a tortoise.</title>
        <authorList>
            <person name="Ruckert C."/>
            <person name="Albersmeier A."/>
            <person name="Winkler A."/>
            <person name="Tauch A."/>
        </authorList>
    </citation>
    <scope>NUCLEOTIDE SEQUENCE [LARGE SCALE GENOMIC DNA]</scope>
    <source>
        <strain evidence="13">DSM 44614</strain>
    </source>
</reference>
<dbReference type="InterPro" id="IPR021050">
    <property type="entry name" value="Cyt_c_oxidase_su4_actinobac"/>
</dbReference>
<dbReference type="OrthoDB" id="5244617at2"/>
<dbReference type="GO" id="GO:0022900">
    <property type="term" value="P:electron transport chain"/>
    <property type="evidence" value="ECO:0007669"/>
    <property type="project" value="InterPro"/>
</dbReference>
<feature type="transmembrane region" description="Helical" evidence="11">
    <location>
        <begin position="7"/>
        <end position="25"/>
    </location>
</feature>
<keyword evidence="4 10" id="KW-1003">Cell membrane</keyword>
<dbReference type="GO" id="GO:0016491">
    <property type="term" value="F:oxidoreductase activity"/>
    <property type="evidence" value="ECO:0007669"/>
    <property type="project" value="UniProtKB-KW"/>
</dbReference>
<evidence type="ECO:0000256" key="3">
    <source>
        <dbReference type="ARBA" id="ARBA00006870"/>
    </source>
</evidence>
<evidence type="ECO:0000313" key="12">
    <source>
        <dbReference type="EMBL" id="AKK09246.1"/>
    </source>
</evidence>
<reference evidence="12 13" key="1">
    <citation type="journal article" date="2015" name="Genome Announc.">
        <title>Complete Genome Sequence of the Type Strain Corynebacterium testudinoris DSM 44614, Recovered from Necrotic Lesions in the Mouth of a Tortoise.</title>
        <authorList>
            <person name="Ruckert C."/>
            <person name="Kriete M."/>
            <person name="Jaenicke S."/>
            <person name="Winkler A."/>
            <person name="Tauch A."/>
        </authorList>
    </citation>
    <scope>NUCLEOTIDE SEQUENCE [LARGE SCALE GENOMIC DNA]</scope>
    <source>
        <strain evidence="12 13">DSM 44614</strain>
    </source>
</reference>
<evidence type="ECO:0000256" key="10">
    <source>
        <dbReference type="PIRNR" id="PIRNR017385"/>
    </source>
</evidence>
<protein>
    <recommendedName>
        <fullName evidence="10">Cytochrome c oxidase polypeptide 4</fullName>
        <ecNumber evidence="10">7.1.1.9</ecNumber>
    </recommendedName>
    <alternativeName>
        <fullName evidence="10">Cytochrome aa3 subunit 4</fullName>
    </alternativeName>
    <alternativeName>
        <fullName evidence="10">Cytochrome c oxidase polypeptide IV</fullName>
    </alternativeName>
</protein>
<dbReference type="GO" id="GO:0005886">
    <property type="term" value="C:plasma membrane"/>
    <property type="evidence" value="ECO:0007669"/>
    <property type="project" value="UniProtKB-SubCell"/>
</dbReference>
<feature type="transmembrane region" description="Helical" evidence="11">
    <location>
        <begin position="40"/>
        <end position="62"/>
    </location>
</feature>
<comment type="similarity">
    <text evidence="3 10">Belongs to the cytochrome c oxidase bacterial subunit CtaF family.</text>
</comment>
<sequence length="143" mass="15621">MNPSSKLLYGISAFLGLMALIYIFATVNVQDDAYLYGAEWVGIVALVLSFGLAIMLAGYIQFTERRTDIVPEDWEEAEVADKAGILGFFSPSSIWPAAMAGSIAVLGLGIAFWHFWMIGLGAVLLVWSGTMLNLQYGLPKEKH</sequence>
<feature type="transmembrane region" description="Helical" evidence="11">
    <location>
        <begin position="83"/>
        <end position="107"/>
    </location>
</feature>
<keyword evidence="6 10" id="KW-1278">Translocase</keyword>
<organism evidence="12 13">
    <name type="scientific">Corynebacterium testudinoris</name>
    <dbReference type="NCBI Taxonomy" id="136857"/>
    <lineage>
        <taxon>Bacteria</taxon>
        <taxon>Bacillati</taxon>
        <taxon>Actinomycetota</taxon>
        <taxon>Actinomycetes</taxon>
        <taxon>Mycobacteriales</taxon>
        <taxon>Corynebacteriaceae</taxon>
        <taxon>Corynebacterium</taxon>
    </lineage>
</organism>
<comment type="subcellular location">
    <subcellularLocation>
        <location evidence="2">Cell membrane</location>
        <topology evidence="2">Multi-pass membrane protein</topology>
    </subcellularLocation>
</comment>
<dbReference type="EMBL" id="CP011545">
    <property type="protein sequence ID" value="AKK09246.1"/>
    <property type="molecule type" value="Genomic_DNA"/>
</dbReference>
<dbReference type="PATRIC" id="fig|136857.5.peg.1806"/>
<evidence type="ECO:0000313" key="13">
    <source>
        <dbReference type="Proteomes" id="UP000035540"/>
    </source>
</evidence>
<proteinExistence type="inferred from homology"/>
<keyword evidence="8 10" id="KW-0472">Membrane</keyword>
<dbReference type="STRING" id="136857.CTEST_09085"/>
<evidence type="ECO:0000256" key="5">
    <source>
        <dbReference type="ARBA" id="ARBA00022692"/>
    </source>
</evidence>
<keyword evidence="5 11" id="KW-0812">Transmembrane</keyword>
<evidence type="ECO:0000256" key="8">
    <source>
        <dbReference type="ARBA" id="ARBA00023136"/>
    </source>
</evidence>
<evidence type="ECO:0000256" key="2">
    <source>
        <dbReference type="ARBA" id="ARBA00004651"/>
    </source>
</evidence>
<comment type="function">
    <text evidence="1 10">Part of cytochrome c oxidase, its function is unknown.</text>
</comment>
<evidence type="ECO:0000256" key="11">
    <source>
        <dbReference type="SAM" id="Phobius"/>
    </source>
</evidence>
<feature type="transmembrane region" description="Helical" evidence="11">
    <location>
        <begin position="113"/>
        <end position="134"/>
    </location>
</feature>
<evidence type="ECO:0000256" key="7">
    <source>
        <dbReference type="ARBA" id="ARBA00022989"/>
    </source>
</evidence>
<comment type="subunit">
    <text evidence="10">Associates with subunits I, II and III to form cytochrome c oxidase.</text>
</comment>
<name>A0A0G3H784_9CORY</name>
<gene>
    <name evidence="12" type="primary">ctaF</name>
    <name evidence="12" type="ORF">CTEST_09085</name>
</gene>
<dbReference type="Pfam" id="PF12270">
    <property type="entry name" value="Cyt_c_ox_IV"/>
    <property type="match status" value="1"/>
</dbReference>
<dbReference type="KEGG" id="cted:CTEST_09085"/>
<evidence type="ECO:0000256" key="6">
    <source>
        <dbReference type="ARBA" id="ARBA00022967"/>
    </source>
</evidence>
<keyword evidence="7 11" id="KW-1133">Transmembrane helix</keyword>
<dbReference type="AlphaFoldDB" id="A0A0G3H784"/>
<keyword evidence="12" id="KW-0560">Oxidoreductase</keyword>
<accession>A0A0G3H784</accession>
<dbReference type="EC" id="7.1.1.9" evidence="10"/>